<dbReference type="OrthoDB" id="79829at2759"/>
<feature type="region of interest" description="Disordered" evidence="2">
    <location>
        <begin position="319"/>
        <end position="339"/>
    </location>
</feature>
<keyword evidence="5" id="KW-1185">Reference proteome</keyword>
<dbReference type="EMBL" id="CAADRA010006982">
    <property type="protein sequence ID" value="VFT97715.1"/>
    <property type="molecule type" value="Genomic_DNA"/>
</dbReference>
<feature type="compositionally biased region" description="Low complexity" evidence="2">
    <location>
        <begin position="319"/>
        <end position="333"/>
    </location>
</feature>
<evidence type="ECO:0000313" key="5">
    <source>
        <dbReference type="Proteomes" id="UP000332933"/>
    </source>
</evidence>
<gene>
    <name evidence="4" type="primary">Aste57867_21040</name>
    <name evidence="3" type="ORF">As57867_020972</name>
    <name evidence="4" type="ORF">ASTE57867_21040</name>
</gene>
<organism evidence="4 5">
    <name type="scientific">Aphanomyces stellatus</name>
    <dbReference type="NCBI Taxonomy" id="120398"/>
    <lineage>
        <taxon>Eukaryota</taxon>
        <taxon>Sar</taxon>
        <taxon>Stramenopiles</taxon>
        <taxon>Oomycota</taxon>
        <taxon>Saprolegniomycetes</taxon>
        <taxon>Saprolegniales</taxon>
        <taxon>Verrucalvaceae</taxon>
        <taxon>Aphanomyces</taxon>
    </lineage>
</organism>
<dbReference type="AlphaFoldDB" id="A0A485LH80"/>
<evidence type="ECO:0000313" key="4">
    <source>
        <dbReference type="EMBL" id="VFT97715.1"/>
    </source>
</evidence>
<sequence>MAAMQRGGDVQKLLDANDKMLYTWKTLLDSRRTYDVIFAIAGHAGSVRGHILAVATLDKKDEYKEWHVKCVRYKEQIARSLERLAALADDQIAKKDATTSSGPATTTTNVPATTAAPHATAAAAAQLQQKQLQQHQHQLALQKQQQLQQLQLQKQQQAQQQAAAAAAAQQKKQQQQQLQQLQQLQQQQQAAAAQQQQSTSTATAMASAAGFPPGTDLATMQLAMSQMMPMGMNPMMTGATAADMSNLFLMGDQLNQAQLNQMNMFNFNMQAAAYGNQMYNPTTGFNPALMQSMMYPNQVLQAQMAAAAAAGGMPFPMGGGAASASASGPPSAADAWGDQDTVKNVMDDFMSPSE</sequence>
<keyword evidence="1" id="KW-0175">Coiled coil</keyword>
<dbReference type="EMBL" id="VJMH01006956">
    <property type="protein sequence ID" value="KAF0687184.1"/>
    <property type="molecule type" value="Genomic_DNA"/>
</dbReference>
<dbReference type="Proteomes" id="UP000332933">
    <property type="component" value="Unassembled WGS sequence"/>
</dbReference>
<proteinExistence type="predicted"/>
<evidence type="ECO:0000256" key="1">
    <source>
        <dbReference type="SAM" id="Coils"/>
    </source>
</evidence>
<name>A0A485LH80_9STRA</name>
<evidence type="ECO:0000256" key="2">
    <source>
        <dbReference type="SAM" id="MobiDB-lite"/>
    </source>
</evidence>
<evidence type="ECO:0000313" key="3">
    <source>
        <dbReference type="EMBL" id="KAF0687184.1"/>
    </source>
</evidence>
<reference evidence="4 5" key="1">
    <citation type="submission" date="2019-03" db="EMBL/GenBank/DDBJ databases">
        <authorList>
            <person name="Gaulin E."/>
            <person name="Dumas B."/>
        </authorList>
    </citation>
    <scope>NUCLEOTIDE SEQUENCE [LARGE SCALE GENOMIC DNA]</scope>
    <source>
        <strain evidence="4">CBS 568.67</strain>
    </source>
</reference>
<feature type="coiled-coil region" evidence="1">
    <location>
        <begin position="125"/>
        <end position="198"/>
    </location>
</feature>
<reference evidence="3" key="2">
    <citation type="submission" date="2019-06" db="EMBL/GenBank/DDBJ databases">
        <title>Genomics analysis of Aphanomyces spp. identifies a new class of oomycete effector associated with host adaptation.</title>
        <authorList>
            <person name="Gaulin E."/>
        </authorList>
    </citation>
    <scope>NUCLEOTIDE SEQUENCE</scope>
    <source>
        <strain evidence="3">CBS 578.67</strain>
    </source>
</reference>
<accession>A0A485LH80</accession>
<protein>
    <submittedName>
        <fullName evidence="4">Aste57867_21040 protein</fullName>
    </submittedName>
</protein>